<feature type="region of interest" description="Disordered" evidence="1">
    <location>
        <begin position="174"/>
        <end position="195"/>
    </location>
</feature>
<accession>C0DZJ7</accession>
<evidence type="ECO:0000313" key="2">
    <source>
        <dbReference type="EMBL" id="EEG28314.1"/>
    </source>
</evidence>
<proteinExistence type="predicted"/>
<feature type="compositionally biased region" description="Polar residues" evidence="1">
    <location>
        <begin position="174"/>
        <end position="186"/>
    </location>
</feature>
<name>C0DZJ7_9CORY</name>
<dbReference type="EMBL" id="ACEB01000002">
    <property type="protein sequence ID" value="EEG28314.1"/>
    <property type="molecule type" value="Genomic_DNA"/>
</dbReference>
<dbReference type="AlphaFoldDB" id="C0DZJ7"/>
<dbReference type="HOGENOM" id="CLU_1536913_0_0_11"/>
<dbReference type="Proteomes" id="UP000006247">
    <property type="component" value="Unassembled WGS sequence"/>
</dbReference>
<reference evidence="2 3" key="1">
    <citation type="submission" date="2009-01" db="EMBL/GenBank/DDBJ databases">
        <authorList>
            <person name="Fulton L."/>
            <person name="Clifton S."/>
            <person name="Chinwalla A.T."/>
            <person name="Mitreva M."/>
            <person name="Sodergren E."/>
            <person name="Weinstock G."/>
            <person name="Clifton S."/>
            <person name="Dooling D.J."/>
            <person name="Fulton B."/>
            <person name="Minx P."/>
            <person name="Pepin K.H."/>
            <person name="Johnson M."/>
            <person name="Bhonagiri V."/>
            <person name="Nash W.E."/>
            <person name="Mardis E.R."/>
            <person name="Wilson R.K."/>
        </authorList>
    </citation>
    <scope>NUCLEOTIDE SEQUENCE [LARGE SCALE GENOMIC DNA]</scope>
    <source>
        <strain evidence="2 3">ATCC 33806</strain>
    </source>
</reference>
<organism evidence="2 3">
    <name type="scientific">Corynebacterium matruchotii ATCC 33806</name>
    <dbReference type="NCBI Taxonomy" id="566549"/>
    <lineage>
        <taxon>Bacteria</taxon>
        <taxon>Bacillati</taxon>
        <taxon>Actinomycetota</taxon>
        <taxon>Actinomycetes</taxon>
        <taxon>Mycobacteriales</taxon>
        <taxon>Corynebacteriaceae</taxon>
        <taxon>Corynebacterium</taxon>
    </lineage>
</organism>
<comment type="caution">
    <text evidence="2">The sequence shown here is derived from an EMBL/GenBank/DDBJ whole genome shotgun (WGS) entry which is preliminary data.</text>
</comment>
<protein>
    <submittedName>
        <fullName evidence="2">Uncharacterized protein</fullName>
    </submittedName>
</protein>
<sequence>MISVIAAVIGAIIGAALGGLFSFSSENKKEKRLRTEQFSREYLDLDFIPIRVAVGEIRQLVSSGKVRLEFVAAGYWFPGSGEYFVGKKDQVTGLTQHQLLTIALGFYKRLGYAISKNLVDKRGLDLLSDLVWSATFIRDLCDEIERQAMQYGESKPSWLKYVRQTLKVVPITTATSINPGRPSSDSMHTDNNKDR</sequence>
<evidence type="ECO:0000313" key="3">
    <source>
        <dbReference type="Proteomes" id="UP000006247"/>
    </source>
</evidence>
<gene>
    <name evidence="2" type="ORF">CORMATOL_00137</name>
</gene>
<dbReference type="RefSeq" id="WP_005519283.1">
    <property type="nucleotide sequence ID" value="NZ_EQ973328.1"/>
</dbReference>
<evidence type="ECO:0000256" key="1">
    <source>
        <dbReference type="SAM" id="MobiDB-lite"/>
    </source>
</evidence>